<name>A0A1W1WXP6_9CLOT</name>
<dbReference type="Proteomes" id="UP000192468">
    <property type="component" value="Unassembled WGS sequence"/>
</dbReference>
<sequence>MVKSSVMRQMGYLFMQNKGTNHNLRLANINDLSKLKAVYGNIIDNMNRNNIQIWDEIYPCQFFSEDIEKNRLYLLVDENDDIVAAFALCESNAGESYVKWENTHDKALYLDRFGVNVDYSRRGIGSIMLKHAITLTKQKHSKYLRLFVVDINKPAINLYSKNGFTQVDGVYEEKIDDDIILREYGFEIEV</sequence>
<dbReference type="Gene3D" id="3.40.630.30">
    <property type="match status" value="1"/>
</dbReference>
<dbReference type="SUPFAM" id="SSF55729">
    <property type="entry name" value="Acyl-CoA N-acyltransferases (Nat)"/>
    <property type="match status" value="1"/>
</dbReference>
<proteinExistence type="predicted"/>
<keyword evidence="5" id="KW-1185">Reference proteome</keyword>
<keyword evidence="4" id="KW-0687">Ribonucleoprotein</keyword>
<evidence type="ECO:0000313" key="4">
    <source>
        <dbReference type="EMBL" id="SMC16499.1"/>
    </source>
</evidence>
<dbReference type="InterPro" id="IPR000182">
    <property type="entry name" value="GNAT_dom"/>
</dbReference>
<dbReference type="CDD" id="cd04301">
    <property type="entry name" value="NAT_SF"/>
    <property type="match status" value="1"/>
</dbReference>
<dbReference type="STRING" id="1121291.SAMN02745134_00094"/>
<evidence type="ECO:0000256" key="2">
    <source>
        <dbReference type="ARBA" id="ARBA00023315"/>
    </source>
</evidence>
<feature type="domain" description="N-acetyltransferase" evidence="3">
    <location>
        <begin position="33"/>
        <end position="190"/>
    </location>
</feature>
<dbReference type="Pfam" id="PF00583">
    <property type="entry name" value="Acetyltransf_1"/>
    <property type="match status" value="1"/>
</dbReference>
<dbReference type="PANTHER" id="PTHR43420">
    <property type="entry name" value="ACETYLTRANSFERASE"/>
    <property type="match status" value="1"/>
</dbReference>
<accession>A0A1W1WXP6</accession>
<evidence type="ECO:0000259" key="3">
    <source>
        <dbReference type="PROSITE" id="PS51186"/>
    </source>
</evidence>
<dbReference type="InterPro" id="IPR050680">
    <property type="entry name" value="YpeA/RimI_acetyltransf"/>
</dbReference>
<dbReference type="PANTHER" id="PTHR43420:SF12">
    <property type="entry name" value="N-ACETYLTRANSFERASE DOMAIN-CONTAINING PROTEIN"/>
    <property type="match status" value="1"/>
</dbReference>
<evidence type="ECO:0000313" key="5">
    <source>
        <dbReference type="Proteomes" id="UP000192468"/>
    </source>
</evidence>
<dbReference type="AlphaFoldDB" id="A0A1W1WXP6"/>
<dbReference type="GO" id="GO:0016747">
    <property type="term" value="F:acyltransferase activity, transferring groups other than amino-acyl groups"/>
    <property type="evidence" value="ECO:0007669"/>
    <property type="project" value="InterPro"/>
</dbReference>
<evidence type="ECO:0000256" key="1">
    <source>
        <dbReference type="ARBA" id="ARBA00022679"/>
    </source>
</evidence>
<keyword evidence="2" id="KW-0012">Acyltransferase</keyword>
<keyword evidence="4" id="KW-0689">Ribosomal protein</keyword>
<dbReference type="GO" id="GO:0005840">
    <property type="term" value="C:ribosome"/>
    <property type="evidence" value="ECO:0007669"/>
    <property type="project" value="UniProtKB-KW"/>
</dbReference>
<gene>
    <name evidence="4" type="ORF">SAMN02745134_00094</name>
</gene>
<protein>
    <submittedName>
        <fullName evidence="4">Ribosomal protein S18 acetylase RimI</fullName>
    </submittedName>
</protein>
<dbReference type="EMBL" id="FWXH01000002">
    <property type="protein sequence ID" value="SMC16499.1"/>
    <property type="molecule type" value="Genomic_DNA"/>
</dbReference>
<keyword evidence="1" id="KW-0808">Transferase</keyword>
<dbReference type="InterPro" id="IPR016181">
    <property type="entry name" value="Acyl_CoA_acyltransferase"/>
</dbReference>
<organism evidence="4 5">
    <name type="scientific">Clostridium acidisoli DSM 12555</name>
    <dbReference type="NCBI Taxonomy" id="1121291"/>
    <lineage>
        <taxon>Bacteria</taxon>
        <taxon>Bacillati</taxon>
        <taxon>Bacillota</taxon>
        <taxon>Clostridia</taxon>
        <taxon>Eubacteriales</taxon>
        <taxon>Clostridiaceae</taxon>
        <taxon>Clostridium</taxon>
    </lineage>
</organism>
<dbReference type="PROSITE" id="PS51186">
    <property type="entry name" value="GNAT"/>
    <property type="match status" value="1"/>
</dbReference>
<reference evidence="4 5" key="1">
    <citation type="submission" date="2017-04" db="EMBL/GenBank/DDBJ databases">
        <authorList>
            <person name="Afonso C.L."/>
            <person name="Miller P.J."/>
            <person name="Scott M.A."/>
            <person name="Spackman E."/>
            <person name="Goraichik I."/>
            <person name="Dimitrov K.M."/>
            <person name="Suarez D.L."/>
            <person name="Swayne D.E."/>
        </authorList>
    </citation>
    <scope>NUCLEOTIDE SEQUENCE [LARGE SCALE GENOMIC DNA]</scope>
    <source>
        <strain evidence="4 5">DSM 12555</strain>
    </source>
</reference>